<keyword evidence="4" id="KW-0732">Signal</keyword>
<evidence type="ECO:0000256" key="6">
    <source>
        <dbReference type="ARBA" id="ARBA00023002"/>
    </source>
</evidence>
<evidence type="ECO:0000256" key="4">
    <source>
        <dbReference type="ARBA" id="ARBA00022729"/>
    </source>
</evidence>
<keyword evidence="2 8" id="KW-0349">Heme</keyword>
<organism evidence="10 11">
    <name type="scientific">Winogradskyella pulchriflava</name>
    <dbReference type="NCBI Taxonomy" id="1110688"/>
    <lineage>
        <taxon>Bacteria</taxon>
        <taxon>Pseudomonadati</taxon>
        <taxon>Bacteroidota</taxon>
        <taxon>Flavobacteriia</taxon>
        <taxon>Flavobacteriales</taxon>
        <taxon>Flavobacteriaceae</taxon>
        <taxon>Winogradskyella</taxon>
    </lineage>
</organism>
<dbReference type="PIRSF" id="PIRSF000294">
    <property type="entry name" value="Cytochrome-c_peroxidase"/>
    <property type="match status" value="1"/>
</dbReference>
<dbReference type="PANTHER" id="PTHR30600:SF10">
    <property type="entry name" value="BLL6722 PROTEIN"/>
    <property type="match status" value="1"/>
</dbReference>
<accession>A0ABV6Q7A4</accession>
<dbReference type="Gene3D" id="1.10.760.10">
    <property type="entry name" value="Cytochrome c-like domain"/>
    <property type="match status" value="2"/>
</dbReference>
<keyword evidence="5" id="KW-0574">Periplasm</keyword>
<evidence type="ECO:0000313" key="10">
    <source>
        <dbReference type="EMBL" id="MFC0603585.1"/>
    </source>
</evidence>
<dbReference type="InterPro" id="IPR036909">
    <property type="entry name" value="Cyt_c-like_dom_sf"/>
</dbReference>
<evidence type="ECO:0000256" key="2">
    <source>
        <dbReference type="ARBA" id="ARBA00022617"/>
    </source>
</evidence>
<proteinExistence type="predicted"/>
<feature type="domain" description="Cytochrome c" evidence="9">
    <location>
        <begin position="209"/>
        <end position="340"/>
    </location>
</feature>
<comment type="caution">
    <text evidence="10">The sequence shown here is derived from an EMBL/GenBank/DDBJ whole genome shotgun (WGS) entry which is preliminary data.</text>
</comment>
<sequence length="352" mass="39149">MKTRALYLIVITALYLSCASDDSGYQPTPMPLEVPDIFSNNIIAPIIPNDNPQTVEGVALGKKLFFDGILSSDGSQSCVSCHSPQNAFSDNVPTSIGVDGVPGFRNSMPLFNLAWNYNERFTWNGRELSLERQIEGPVTNPIELHTNWDDVIARLEAHPEYPELFQLAFNSSTITKELTTKAIAQFERTLISANSKFDRYSLGQATLTQQELNGLDIFMREDKGDCFHCHGNPNNPLWTDNDFHNNGLDSDFFDLGLGVVTGDPNDNGKFRTPSLRNLAYTAPYMHDGRFATLDDVINHYSEGLQNSSTIDPLMKKVNQGGVQLTAQEKADLKAFLLSLSDPSFINNPQFQN</sequence>
<dbReference type="PANTHER" id="PTHR30600">
    <property type="entry name" value="CYTOCHROME C PEROXIDASE-RELATED"/>
    <property type="match status" value="1"/>
</dbReference>
<comment type="subcellular location">
    <subcellularLocation>
        <location evidence="1">Periplasm</location>
    </subcellularLocation>
</comment>
<evidence type="ECO:0000256" key="7">
    <source>
        <dbReference type="ARBA" id="ARBA00023004"/>
    </source>
</evidence>
<gene>
    <name evidence="10" type="ORF">ACFFGA_03400</name>
</gene>
<keyword evidence="7 8" id="KW-0408">Iron</keyword>
<dbReference type="Pfam" id="PF03150">
    <property type="entry name" value="CCP_MauG"/>
    <property type="match status" value="1"/>
</dbReference>
<dbReference type="RefSeq" id="WP_386059651.1">
    <property type="nucleotide sequence ID" value="NZ_JBHLTQ010000001.1"/>
</dbReference>
<dbReference type="InterPro" id="IPR051395">
    <property type="entry name" value="Cytochrome_c_Peroxidase/MauG"/>
</dbReference>
<name>A0ABV6Q7A4_9FLAO</name>
<dbReference type="InterPro" id="IPR009056">
    <property type="entry name" value="Cyt_c-like_dom"/>
</dbReference>
<evidence type="ECO:0000259" key="9">
    <source>
        <dbReference type="PROSITE" id="PS51007"/>
    </source>
</evidence>
<dbReference type="PROSITE" id="PS51007">
    <property type="entry name" value="CYTC"/>
    <property type="match status" value="1"/>
</dbReference>
<dbReference type="GO" id="GO:0004601">
    <property type="term" value="F:peroxidase activity"/>
    <property type="evidence" value="ECO:0007669"/>
    <property type="project" value="UniProtKB-KW"/>
</dbReference>
<keyword evidence="6" id="KW-0560">Oxidoreductase</keyword>
<dbReference type="Proteomes" id="UP001589832">
    <property type="component" value="Unassembled WGS sequence"/>
</dbReference>
<evidence type="ECO:0000256" key="8">
    <source>
        <dbReference type="PROSITE-ProRule" id="PRU00433"/>
    </source>
</evidence>
<dbReference type="InterPro" id="IPR026259">
    <property type="entry name" value="MauG/Cytc_peroxidase"/>
</dbReference>
<keyword evidence="11" id="KW-1185">Reference proteome</keyword>
<evidence type="ECO:0000313" key="11">
    <source>
        <dbReference type="Proteomes" id="UP001589832"/>
    </source>
</evidence>
<dbReference type="EMBL" id="JBHLTQ010000001">
    <property type="protein sequence ID" value="MFC0603585.1"/>
    <property type="molecule type" value="Genomic_DNA"/>
</dbReference>
<reference evidence="10 11" key="1">
    <citation type="submission" date="2024-09" db="EMBL/GenBank/DDBJ databases">
        <authorList>
            <person name="Sun Q."/>
            <person name="Mori K."/>
        </authorList>
    </citation>
    <scope>NUCLEOTIDE SEQUENCE [LARGE SCALE GENOMIC DNA]</scope>
    <source>
        <strain evidence="10 11">NCAIM B.02481</strain>
    </source>
</reference>
<evidence type="ECO:0000256" key="1">
    <source>
        <dbReference type="ARBA" id="ARBA00004418"/>
    </source>
</evidence>
<keyword evidence="3 8" id="KW-0479">Metal-binding</keyword>
<protein>
    <submittedName>
        <fullName evidence="10">Cytochrome-c peroxidase</fullName>
    </submittedName>
</protein>
<evidence type="ECO:0000256" key="5">
    <source>
        <dbReference type="ARBA" id="ARBA00022764"/>
    </source>
</evidence>
<dbReference type="SUPFAM" id="SSF46626">
    <property type="entry name" value="Cytochrome c"/>
    <property type="match status" value="2"/>
</dbReference>
<dbReference type="InterPro" id="IPR004852">
    <property type="entry name" value="Di-haem_cyt_c_peroxidsae"/>
</dbReference>
<keyword evidence="10" id="KW-0575">Peroxidase</keyword>
<evidence type="ECO:0000256" key="3">
    <source>
        <dbReference type="ARBA" id="ARBA00022723"/>
    </source>
</evidence>